<keyword evidence="1" id="KW-0862">Zinc</keyword>
<dbReference type="AlphaFoldDB" id="A0A8C0H6B5"/>
<reference evidence="3" key="2">
    <citation type="submission" date="2025-09" db="UniProtKB">
        <authorList>
            <consortium name="Ensembl"/>
        </authorList>
    </citation>
    <scope>IDENTIFICATION</scope>
</reference>
<dbReference type="GO" id="GO:0008270">
    <property type="term" value="F:zinc ion binding"/>
    <property type="evidence" value="ECO:0007669"/>
    <property type="project" value="UniProtKB-KW"/>
</dbReference>
<evidence type="ECO:0000313" key="3">
    <source>
        <dbReference type="Ensembl" id="ENSCABP00000018548.1"/>
    </source>
</evidence>
<dbReference type="Ensembl" id="ENSCABT00000020320.1">
    <property type="protein sequence ID" value="ENSCABP00000018548.1"/>
    <property type="gene ID" value="ENSCABG00000013714.1"/>
</dbReference>
<sequence>MQSTKGSMPGRELPKLTSGRYQGEGCVISHTPLTMQLPVCWTCRQMGHFWRDCSGPGNMVQGNPGRARPIKSWRWPKAVRGQGACWGCQKPGHIKRHCPLRRGEGRPREMPGGPEGAMLDLERVTQAEVEIAGTPQEARTQTIILPVMEIETQTE</sequence>
<organism evidence="3 4">
    <name type="scientific">Chelonoidis abingdonii</name>
    <name type="common">Abingdon island giant tortoise</name>
    <name type="synonym">Testudo abingdonii</name>
    <dbReference type="NCBI Taxonomy" id="106734"/>
    <lineage>
        <taxon>Eukaryota</taxon>
        <taxon>Metazoa</taxon>
        <taxon>Chordata</taxon>
        <taxon>Craniata</taxon>
        <taxon>Vertebrata</taxon>
        <taxon>Euteleostomi</taxon>
        <taxon>Archelosauria</taxon>
        <taxon>Testudinata</taxon>
        <taxon>Testudines</taxon>
        <taxon>Cryptodira</taxon>
        <taxon>Durocryptodira</taxon>
        <taxon>Testudinoidea</taxon>
        <taxon>Testudinidae</taxon>
        <taxon>Chelonoidis</taxon>
    </lineage>
</organism>
<dbReference type="PROSITE" id="PS50158">
    <property type="entry name" value="ZF_CCHC"/>
    <property type="match status" value="2"/>
</dbReference>
<dbReference type="Gene3D" id="4.10.60.10">
    <property type="entry name" value="Zinc finger, CCHC-type"/>
    <property type="match status" value="1"/>
</dbReference>
<dbReference type="InterPro" id="IPR036875">
    <property type="entry name" value="Znf_CCHC_sf"/>
</dbReference>
<evidence type="ECO:0000313" key="4">
    <source>
        <dbReference type="Proteomes" id="UP000694404"/>
    </source>
</evidence>
<dbReference type="GeneTree" id="ENSGT00950000185044"/>
<proteinExistence type="predicted"/>
<keyword evidence="1" id="KW-0479">Metal-binding</keyword>
<name>A0A8C0H6B5_CHEAB</name>
<keyword evidence="1" id="KW-0863">Zinc-finger</keyword>
<dbReference type="Proteomes" id="UP000694404">
    <property type="component" value="Unplaced"/>
</dbReference>
<feature type="domain" description="CCHC-type" evidence="2">
    <location>
        <begin position="85"/>
        <end position="99"/>
    </location>
</feature>
<reference evidence="3" key="1">
    <citation type="submission" date="2025-08" db="UniProtKB">
        <authorList>
            <consortium name="Ensembl"/>
        </authorList>
    </citation>
    <scope>IDENTIFICATION</scope>
</reference>
<dbReference type="SUPFAM" id="SSF57756">
    <property type="entry name" value="Retrovirus zinc finger-like domains"/>
    <property type="match status" value="1"/>
</dbReference>
<protein>
    <recommendedName>
        <fullName evidence="2">CCHC-type domain-containing protein</fullName>
    </recommendedName>
</protein>
<feature type="domain" description="CCHC-type" evidence="2">
    <location>
        <begin position="40"/>
        <end position="53"/>
    </location>
</feature>
<dbReference type="Pfam" id="PF00098">
    <property type="entry name" value="zf-CCHC"/>
    <property type="match status" value="1"/>
</dbReference>
<dbReference type="SMART" id="SM00343">
    <property type="entry name" value="ZnF_C2HC"/>
    <property type="match status" value="2"/>
</dbReference>
<accession>A0A8C0H6B5</accession>
<evidence type="ECO:0000259" key="2">
    <source>
        <dbReference type="PROSITE" id="PS50158"/>
    </source>
</evidence>
<keyword evidence="4" id="KW-1185">Reference proteome</keyword>
<evidence type="ECO:0000256" key="1">
    <source>
        <dbReference type="PROSITE-ProRule" id="PRU00047"/>
    </source>
</evidence>
<dbReference type="InterPro" id="IPR001878">
    <property type="entry name" value="Znf_CCHC"/>
</dbReference>
<dbReference type="GO" id="GO:0003676">
    <property type="term" value="F:nucleic acid binding"/>
    <property type="evidence" value="ECO:0007669"/>
    <property type="project" value="InterPro"/>
</dbReference>